<accession>A0AAE5H782</accession>
<comment type="caution">
    <text evidence="1">The sequence shown here is derived from an EMBL/GenBank/DDBJ whole genome shotgun (WGS) entry which is preliminary data.</text>
</comment>
<dbReference type="RefSeq" id="WP_077855932.1">
    <property type="nucleotide sequence ID" value="NZ_JABFUN010000001.1"/>
</dbReference>
<gene>
    <name evidence="1" type="ORF">BCD95_004734</name>
</gene>
<evidence type="ECO:0000313" key="1">
    <source>
        <dbReference type="EMBL" id="NSB16475.1"/>
    </source>
</evidence>
<protein>
    <submittedName>
        <fullName evidence="1">DNA-binding protein (UPF0251 family)</fullName>
    </submittedName>
</protein>
<sequence>MDKFIEKELELYSFRKVEVIDMELKIKELEVRDQIAAMNYEERVQTSVKCKNNDFIINLIDSYKKKIEINKLSNLRIDNILSILDNEEEEVIRKMFIDKKSKTKTAREMKKSRKGVEGLLKKAIERIDIINERIDNIEFEEELLKIQ</sequence>
<keyword evidence="1" id="KW-0238">DNA-binding</keyword>
<dbReference type="SUPFAM" id="SSF88659">
    <property type="entry name" value="Sigma3 and sigma4 domains of RNA polymerase sigma factors"/>
    <property type="match status" value="1"/>
</dbReference>
<dbReference type="GO" id="GO:0003677">
    <property type="term" value="F:DNA binding"/>
    <property type="evidence" value="ECO:0007669"/>
    <property type="project" value="UniProtKB-KW"/>
</dbReference>
<dbReference type="InterPro" id="IPR013324">
    <property type="entry name" value="RNA_pol_sigma_r3/r4-like"/>
</dbReference>
<dbReference type="Proteomes" id="UP000822184">
    <property type="component" value="Unassembled WGS sequence"/>
</dbReference>
<dbReference type="AlphaFoldDB" id="A0AAE5H782"/>
<organism evidence="1 2">
    <name type="scientific">Clostridium beijerinckii</name>
    <name type="common">Clostridium MP</name>
    <dbReference type="NCBI Taxonomy" id="1520"/>
    <lineage>
        <taxon>Bacteria</taxon>
        <taxon>Bacillati</taxon>
        <taxon>Bacillota</taxon>
        <taxon>Clostridia</taxon>
        <taxon>Eubacteriales</taxon>
        <taxon>Clostridiaceae</taxon>
        <taxon>Clostridium</taxon>
    </lineage>
</organism>
<name>A0AAE5H782_CLOBE</name>
<reference evidence="1" key="1">
    <citation type="submission" date="2020-06" db="EMBL/GenBank/DDBJ databases">
        <title>Genomic insights into acetone-butanol-ethanol (ABE) fermentation by sequencing solventogenic clostridia strains.</title>
        <authorList>
            <person name="Brown S."/>
        </authorList>
    </citation>
    <scope>NUCLEOTIDE SEQUENCE</scope>
    <source>
        <strain evidence="1">DJ123</strain>
    </source>
</reference>
<dbReference type="EMBL" id="JABTDW010000001">
    <property type="protein sequence ID" value="NSB16475.1"/>
    <property type="molecule type" value="Genomic_DNA"/>
</dbReference>
<proteinExistence type="predicted"/>
<evidence type="ECO:0000313" key="2">
    <source>
        <dbReference type="Proteomes" id="UP000822184"/>
    </source>
</evidence>